<dbReference type="EMBL" id="JAFEMC010000001">
    <property type="protein sequence ID" value="MBM6574949.1"/>
    <property type="molecule type" value="Genomic_DNA"/>
</dbReference>
<dbReference type="InterPro" id="IPR036554">
    <property type="entry name" value="GHMP_kinase_C_sf"/>
</dbReference>
<dbReference type="SUPFAM" id="SSF54211">
    <property type="entry name" value="Ribosomal protein S5 domain 2-like"/>
    <property type="match status" value="1"/>
</dbReference>
<dbReference type="RefSeq" id="WP_204193349.1">
    <property type="nucleotide sequence ID" value="NZ_JAFEMC010000001.1"/>
</dbReference>
<sequence length="279" mass="28732">MIVESAPAKINLALHVRRRRPDGYHELETLFAFAADGDTITVEEAAEDRFDMTGPFAQALRSPSGNGKAPTNLVTDARDAFRHHQPTPPVAITLTKNLPIASGIGGGSADAAATLRALARLTGIDPHAPALFAIAEHLGADVPACLLGRTTLGTGKGEALVPIEGAPGTPLLLVNPNVAVSTAAVFAGWDGIDRGALGEGPLLDRARAARNDLESPARSLAPVIGEVRTLLDAAPGAILSRMSGSGATCFALFDTPEARDTAATAAAARGWWSLASIMT</sequence>
<evidence type="ECO:0000259" key="12">
    <source>
        <dbReference type="Pfam" id="PF08544"/>
    </source>
</evidence>
<evidence type="ECO:0000313" key="14">
    <source>
        <dbReference type="Proteomes" id="UP000763641"/>
    </source>
</evidence>
<evidence type="ECO:0000259" key="11">
    <source>
        <dbReference type="Pfam" id="PF00288"/>
    </source>
</evidence>
<feature type="domain" description="GHMP kinase C-terminal" evidence="12">
    <location>
        <begin position="208"/>
        <end position="268"/>
    </location>
</feature>
<reference evidence="13 14" key="1">
    <citation type="submission" date="2020-12" db="EMBL/GenBank/DDBJ databases">
        <title>Sphingomonas sp.</title>
        <authorList>
            <person name="Kim M.K."/>
        </authorList>
    </citation>
    <scope>NUCLEOTIDE SEQUENCE [LARGE SCALE GENOMIC DNA]</scope>
    <source>
        <strain evidence="13 14">BT552</strain>
    </source>
</reference>
<dbReference type="EC" id="2.7.1.148" evidence="2 10"/>
<dbReference type="PIRSF" id="PIRSF010376">
    <property type="entry name" value="IspE"/>
    <property type="match status" value="1"/>
</dbReference>
<dbReference type="InterPro" id="IPR013750">
    <property type="entry name" value="GHMP_kinase_C_dom"/>
</dbReference>
<feature type="active site" evidence="10">
    <location>
        <position position="141"/>
    </location>
</feature>
<dbReference type="NCBIfam" id="NF011202">
    <property type="entry name" value="PRK14608.1"/>
    <property type="match status" value="1"/>
</dbReference>
<evidence type="ECO:0000256" key="8">
    <source>
        <dbReference type="ARBA" id="ARBA00023229"/>
    </source>
</evidence>
<comment type="caution">
    <text evidence="13">The sequence shown here is derived from an EMBL/GenBank/DDBJ whole genome shotgun (WGS) entry which is preliminary data.</text>
</comment>
<comment type="pathway">
    <text evidence="10">Isoprenoid biosynthesis; isopentenyl diphosphate biosynthesis via DXP pathway; isopentenyl diphosphate from 1-deoxy-D-xylulose 5-phosphate: step 3/6.</text>
</comment>
<evidence type="ECO:0000256" key="7">
    <source>
        <dbReference type="ARBA" id="ARBA00022840"/>
    </source>
</evidence>
<dbReference type="Pfam" id="PF08544">
    <property type="entry name" value="GHMP_kinases_C"/>
    <property type="match status" value="1"/>
</dbReference>
<evidence type="ECO:0000256" key="6">
    <source>
        <dbReference type="ARBA" id="ARBA00022777"/>
    </source>
</evidence>
<feature type="binding site" evidence="10">
    <location>
        <begin position="99"/>
        <end position="109"/>
    </location>
    <ligand>
        <name>ATP</name>
        <dbReference type="ChEBI" id="CHEBI:30616"/>
    </ligand>
</feature>
<gene>
    <name evidence="10" type="primary">ispE</name>
    <name evidence="13" type="ORF">ILT43_01080</name>
</gene>
<dbReference type="InterPro" id="IPR014721">
    <property type="entry name" value="Ribsml_uS5_D2-typ_fold_subgr"/>
</dbReference>
<keyword evidence="14" id="KW-1185">Reference proteome</keyword>
<proteinExistence type="inferred from homology"/>
<name>A0ABS2D4B2_9SPHN</name>
<feature type="active site" evidence="10">
    <location>
        <position position="9"/>
    </location>
</feature>
<feature type="domain" description="GHMP kinase N-terminal" evidence="11">
    <location>
        <begin position="72"/>
        <end position="148"/>
    </location>
</feature>
<accession>A0ABS2D4B2</accession>
<evidence type="ECO:0000313" key="13">
    <source>
        <dbReference type="EMBL" id="MBM6574949.1"/>
    </source>
</evidence>
<dbReference type="InterPro" id="IPR020568">
    <property type="entry name" value="Ribosomal_Su5_D2-typ_SF"/>
</dbReference>
<keyword evidence="7 10" id="KW-0067">ATP-binding</keyword>
<dbReference type="InterPro" id="IPR004424">
    <property type="entry name" value="IspE"/>
</dbReference>
<evidence type="ECO:0000256" key="5">
    <source>
        <dbReference type="ARBA" id="ARBA00022741"/>
    </source>
</evidence>
<evidence type="ECO:0000256" key="10">
    <source>
        <dbReference type="HAMAP-Rule" id="MF_00061"/>
    </source>
</evidence>
<dbReference type="NCBIfam" id="TIGR00154">
    <property type="entry name" value="ispE"/>
    <property type="match status" value="1"/>
</dbReference>
<evidence type="ECO:0000256" key="1">
    <source>
        <dbReference type="ARBA" id="ARBA00009684"/>
    </source>
</evidence>
<dbReference type="Pfam" id="PF00288">
    <property type="entry name" value="GHMP_kinases_N"/>
    <property type="match status" value="1"/>
</dbReference>
<keyword evidence="8 10" id="KW-0414">Isoprene biosynthesis</keyword>
<comment type="function">
    <text evidence="10">Catalyzes the phosphorylation of the position 2 hydroxy group of 4-diphosphocytidyl-2C-methyl-D-erythritol.</text>
</comment>
<evidence type="ECO:0000256" key="3">
    <source>
        <dbReference type="ARBA" id="ARBA00017473"/>
    </source>
</evidence>
<dbReference type="GO" id="GO:0050515">
    <property type="term" value="F:4-(cytidine 5'-diphospho)-2-C-methyl-D-erythritol kinase activity"/>
    <property type="evidence" value="ECO:0007669"/>
    <property type="project" value="UniProtKB-EC"/>
</dbReference>
<comment type="catalytic activity">
    <reaction evidence="10">
        <text>4-CDP-2-C-methyl-D-erythritol + ATP = 4-CDP-2-C-methyl-D-erythritol 2-phosphate + ADP + H(+)</text>
        <dbReference type="Rhea" id="RHEA:18437"/>
        <dbReference type="ChEBI" id="CHEBI:15378"/>
        <dbReference type="ChEBI" id="CHEBI:30616"/>
        <dbReference type="ChEBI" id="CHEBI:57823"/>
        <dbReference type="ChEBI" id="CHEBI:57919"/>
        <dbReference type="ChEBI" id="CHEBI:456216"/>
        <dbReference type="EC" id="2.7.1.148"/>
    </reaction>
</comment>
<dbReference type="Proteomes" id="UP000763641">
    <property type="component" value="Unassembled WGS sequence"/>
</dbReference>
<evidence type="ECO:0000256" key="2">
    <source>
        <dbReference type="ARBA" id="ARBA00012052"/>
    </source>
</evidence>
<dbReference type="SUPFAM" id="SSF55060">
    <property type="entry name" value="GHMP Kinase, C-terminal domain"/>
    <property type="match status" value="1"/>
</dbReference>
<dbReference type="Gene3D" id="3.30.70.890">
    <property type="entry name" value="GHMP kinase, C-terminal domain"/>
    <property type="match status" value="1"/>
</dbReference>
<dbReference type="HAMAP" id="MF_00061">
    <property type="entry name" value="IspE"/>
    <property type="match status" value="1"/>
</dbReference>
<dbReference type="PANTHER" id="PTHR43527:SF2">
    <property type="entry name" value="4-DIPHOSPHOCYTIDYL-2-C-METHYL-D-ERYTHRITOL KINASE, CHLOROPLASTIC"/>
    <property type="match status" value="1"/>
</dbReference>
<keyword evidence="5 10" id="KW-0547">Nucleotide-binding</keyword>
<dbReference type="InterPro" id="IPR006204">
    <property type="entry name" value="GHMP_kinase_N_dom"/>
</dbReference>
<comment type="similarity">
    <text evidence="1 10">Belongs to the GHMP kinase family. IspE subfamily.</text>
</comment>
<organism evidence="13 14">
    <name type="scientific">Sphingomonas longa</name>
    <dbReference type="NCBI Taxonomy" id="2778730"/>
    <lineage>
        <taxon>Bacteria</taxon>
        <taxon>Pseudomonadati</taxon>
        <taxon>Pseudomonadota</taxon>
        <taxon>Alphaproteobacteria</taxon>
        <taxon>Sphingomonadales</taxon>
        <taxon>Sphingomonadaceae</taxon>
        <taxon>Sphingomonas</taxon>
    </lineage>
</organism>
<protein>
    <recommendedName>
        <fullName evidence="3 10">4-diphosphocytidyl-2-C-methyl-D-erythritol kinase</fullName>
        <shortName evidence="10">CMK</shortName>
        <ecNumber evidence="2 10">2.7.1.148</ecNumber>
    </recommendedName>
    <alternativeName>
        <fullName evidence="9 10">4-(cytidine-5'-diphospho)-2-C-methyl-D-erythritol kinase</fullName>
    </alternativeName>
</protein>
<evidence type="ECO:0000256" key="4">
    <source>
        <dbReference type="ARBA" id="ARBA00022679"/>
    </source>
</evidence>
<dbReference type="Gene3D" id="3.30.230.10">
    <property type="match status" value="1"/>
</dbReference>
<evidence type="ECO:0000256" key="9">
    <source>
        <dbReference type="ARBA" id="ARBA00032554"/>
    </source>
</evidence>
<dbReference type="PANTHER" id="PTHR43527">
    <property type="entry name" value="4-DIPHOSPHOCYTIDYL-2-C-METHYL-D-ERYTHRITOL KINASE, CHLOROPLASTIC"/>
    <property type="match status" value="1"/>
</dbReference>
<keyword evidence="6 10" id="KW-0418">Kinase</keyword>
<keyword evidence="4 10" id="KW-0808">Transferase</keyword>